<sequence>MIKKIIIDNFMAHEHTELELGSGLTILTGRNNTGKSAVVEALRCLATNPVPSHNIRHGAKEARVSVELDDGTRVVWVRKKRSSGYELWKPGAEEPEEYWKFGRIPPEDIRAALRLDLVELESGDPVDIHVGNQREPVFLLNKPASNAAAFFAASTESAHLLAMQNLLKRQTTDAKRQVRDLEGQTERIEGVIDRLAPLPDIDLQVLAARELEKTAIDFDKIIPALESILERQEKLSDTLLKKTECKTTLDGVLDPPKAHDVRVLDALISSMKTVKSRLSYASGNTEALNGLQQPDPLENTGALAVLMQKLDSADRSLRKAEVQTTVFANLEIFPSPESTDDMTAFIDEFISVQYRRSRLSRWENILRKVVEPPSVESTEGLDGTLSAMDDLSARLESANVGLSKLENSLKKLEETVEERIKQLGCCPTCGGDMTTATFIDQGCRHDG</sequence>
<dbReference type="RefSeq" id="WP_281760368.1">
    <property type="nucleotide sequence ID" value="NZ_AP026709.1"/>
</dbReference>
<evidence type="ECO:0000313" key="11">
    <source>
        <dbReference type="EMBL" id="BDQ37852.1"/>
    </source>
</evidence>
<dbReference type="Proteomes" id="UP001317742">
    <property type="component" value="Chromosome"/>
</dbReference>
<dbReference type="PANTHER" id="PTHR11059">
    <property type="entry name" value="DNA REPAIR PROTEIN RECN"/>
    <property type="match status" value="1"/>
</dbReference>
<protein>
    <recommendedName>
        <fullName evidence="3">DNA repair protein RecN</fullName>
    </recommendedName>
    <alternativeName>
        <fullName evidence="8">Recombination protein N</fullName>
    </alternativeName>
</protein>
<evidence type="ECO:0000256" key="7">
    <source>
        <dbReference type="ARBA" id="ARBA00023204"/>
    </source>
</evidence>
<dbReference type="SUPFAM" id="SSF52540">
    <property type="entry name" value="P-loop containing nucleoside triphosphate hydrolases"/>
    <property type="match status" value="1"/>
</dbReference>
<name>A0ABM8B2P2_9BACT</name>
<evidence type="ECO:0000256" key="3">
    <source>
        <dbReference type="ARBA" id="ARBA00021315"/>
    </source>
</evidence>
<keyword evidence="4" id="KW-0547">Nucleotide-binding</keyword>
<evidence type="ECO:0000256" key="8">
    <source>
        <dbReference type="ARBA" id="ARBA00033408"/>
    </source>
</evidence>
<proteinExistence type="inferred from homology"/>
<feature type="domain" description="Rad50/SbcC-type AAA" evidence="10">
    <location>
        <begin position="4"/>
        <end position="101"/>
    </location>
</feature>
<reference evidence="11 12" key="1">
    <citation type="submission" date="2022-08" db="EMBL/GenBank/DDBJ databases">
        <title>Genome Sequence of the sulphate-reducing bacterium, Pseudodesulfovibrio sp. SYK.</title>
        <authorList>
            <person name="Kondo R."/>
            <person name="Kataoka T."/>
        </authorList>
    </citation>
    <scope>NUCLEOTIDE SEQUENCE [LARGE SCALE GENOMIC DNA]</scope>
    <source>
        <strain evidence="11 12">SYK</strain>
    </source>
</reference>
<dbReference type="InterPro" id="IPR004604">
    <property type="entry name" value="DNA_recomb/repair_RecN"/>
</dbReference>
<keyword evidence="6" id="KW-0067">ATP-binding</keyword>
<evidence type="ECO:0000256" key="4">
    <source>
        <dbReference type="ARBA" id="ARBA00022741"/>
    </source>
</evidence>
<keyword evidence="7" id="KW-0234">DNA repair</keyword>
<feature type="coiled-coil region" evidence="9">
    <location>
        <begin position="388"/>
        <end position="422"/>
    </location>
</feature>
<dbReference type="Gene3D" id="3.40.50.300">
    <property type="entry name" value="P-loop containing nucleotide triphosphate hydrolases"/>
    <property type="match status" value="1"/>
</dbReference>
<evidence type="ECO:0000259" key="10">
    <source>
        <dbReference type="Pfam" id="PF13476"/>
    </source>
</evidence>
<keyword evidence="9" id="KW-0175">Coiled coil</keyword>
<organism evidence="11 12">
    <name type="scientific">Pseudodesulfovibrio nedwellii</name>
    <dbReference type="NCBI Taxonomy" id="2973072"/>
    <lineage>
        <taxon>Bacteria</taxon>
        <taxon>Pseudomonadati</taxon>
        <taxon>Thermodesulfobacteriota</taxon>
        <taxon>Desulfovibrionia</taxon>
        <taxon>Desulfovibrionales</taxon>
        <taxon>Desulfovibrionaceae</taxon>
    </lineage>
</organism>
<gene>
    <name evidence="11" type="ORF">SYK_22120</name>
</gene>
<comment type="similarity">
    <text evidence="2">Belongs to the RecN family.</text>
</comment>
<evidence type="ECO:0000256" key="1">
    <source>
        <dbReference type="ARBA" id="ARBA00003618"/>
    </source>
</evidence>
<accession>A0ABM8B2P2</accession>
<dbReference type="Pfam" id="PF13476">
    <property type="entry name" value="AAA_23"/>
    <property type="match status" value="1"/>
</dbReference>
<keyword evidence="12" id="KW-1185">Reference proteome</keyword>
<evidence type="ECO:0000313" key="12">
    <source>
        <dbReference type="Proteomes" id="UP001317742"/>
    </source>
</evidence>
<evidence type="ECO:0000256" key="9">
    <source>
        <dbReference type="SAM" id="Coils"/>
    </source>
</evidence>
<evidence type="ECO:0000256" key="2">
    <source>
        <dbReference type="ARBA" id="ARBA00009441"/>
    </source>
</evidence>
<comment type="function">
    <text evidence="1">May be involved in recombinational repair of damaged DNA.</text>
</comment>
<evidence type="ECO:0000256" key="6">
    <source>
        <dbReference type="ARBA" id="ARBA00022840"/>
    </source>
</evidence>
<dbReference type="InterPro" id="IPR027417">
    <property type="entry name" value="P-loop_NTPase"/>
</dbReference>
<dbReference type="InterPro" id="IPR038729">
    <property type="entry name" value="Rad50/SbcC_AAA"/>
</dbReference>
<evidence type="ECO:0000256" key="5">
    <source>
        <dbReference type="ARBA" id="ARBA00022763"/>
    </source>
</evidence>
<dbReference type="EMBL" id="AP026709">
    <property type="protein sequence ID" value="BDQ37852.1"/>
    <property type="molecule type" value="Genomic_DNA"/>
</dbReference>
<dbReference type="PANTHER" id="PTHR11059:SF0">
    <property type="entry name" value="DNA REPAIR PROTEIN RECN"/>
    <property type="match status" value="1"/>
</dbReference>
<keyword evidence="5" id="KW-0227">DNA damage</keyword>